<feature type="binding site" evidence="8">
    <location>
        <position position="283"/>
    </location>
    <ligand>
        <name>Mg(2+)</name>
        <dbReference type="ChEBI" id="CHEBI:18420"/>
    </ligand>
</feature>
<evidence type="ECO:0000256" key="8">
    <source>
        <dbReference type="PIRSR" id="PIRSR601952-2"/>
    </source>
</evidence>
<dbReference type="RefSeq" id="WP_141199128.1">
    <property type="nucleotide sequence ID" value="NZ_CP041186.1"/>
</dbReference>
<feature type="signal peptide" evidence="11">
    <location>
        <begin position="1"/>
        <end position="20"/>
    </location>
</feature>
<dbReference type="OrthoDB" id="9794455at2"/>
<feature type="binding site" evidence="8">
    <location>
        <position position="292"/>
    </location>
    <ligand>
        <name>Zn(2+)</name>
        <dbReference type="ChEBI" id="CHEBI:29105"/>
        <label>2</label>
    </ligand>
</feature>
<feature type="chain" id="PRO_5030106578" evidence="11">
    <location>
        <begin position="21"/>
        <end position="875"/>
    </location>
</feature>
<dbReference type="InterPro" id="IPR001952">
    <property type="entry name" value="Alkaline_phosphatase"/>
</dbReference>
<dbReference type="InterPro" id="IPR018299">
    <property type="entry name" value="Alkaline_phosphatase_AS"/>
</dbReference>
<evidence type="ECO:0000256" key="4">
    <source>
        <dbReference type="ARBA" id="ARBA00022801"/>
    </source>
</evidence>
<keyword evidence="11" id="KW-0732">Signal</keyword>
<organism evidence="12 13">
    <name type="scientific">Persicimonas caeni</name>
    <dbReference type="NCBI Taxonomy" id="2292766"/>
    <lineage>
        <taxon>Bacteria</taxon>
        <taxon>Deltaproteobacteria</taxon>
        <taxon>Bradymonadales</taxon>
        <taxon>Bradymonadaceae</taxon>
        <taxon>Persicimonas</taxon>
    </lineage>
</organism>
<keyword evidence="13" id="KW-1185">Reference proteome</keyword>
<comment type="similarity">
    <text evidence="1 9">Belongs to the alkaline phosphatase family.</text>
</comment>
<accession>A0A4Y6PWN5</accession>
<evidence type="ECO:0000256" key="1">
    <source>
        <dbReference type="ARBA" id="ARBA00005984"/>
    </source>
</evidence>
<dbReference type="GO" id="GO:0004035">
    <property type="term" value="F:alkaline phosphatase activity"/>
    <property type="evidence" value="ECO:0007669"/>
    <property type="project" value="TreeGrafter"/>
</dbReference>
<keyword evidence="3 8" id="KW-0479">Metal-binding</keyword>
<proteinExistence type="inferred from homology"/>
<feature type="binding site" evidence="8">
    <location>
        <position position="61"/>
    </location>
    <ligand>
        <name>Mg(2+)</name>
        <dbReference type="ChEBI" id="CHEBI:18420"/>
    </ligand>
</feature>
<comment type="cofactor">
    <cofactor evidence="8">
        <name>Mg(2+)</name>
        <dbReference type="ChEBI" id="CHEBI:18420"/>
    </cofactor>
    <text evidence="8">Binds 1 Mg(2+) ion.</text>
</comment>
<evidence type="ECO:0000256" key="9">
    <source>
        <dbReference type="RuleBase" id="RU003946"/>
    </source>
</evidence>
<dbReference type="Proteomes" id="UP000315995">
    <property type="component" value="Chromosome"/>
</dbReference>
<dbReference type="PROSITE" id="PS00123">
    <property type="entry name" value="ALKALINE_PHOSPHATASE"/>
    <property type="match status" value="1"/>
</dbReference>
<dbReference type="EMBL" id="CP041186">
    <property type="protein sequence ID" value="QDG52663.1"/>
    <property type="molecule type" value="Genomic_DNA"/>
</dbReference>
<dbReference type="SUPFAM" id="SSF53649">
    <property type="entry name" value="Alkaline phosphatase-like"/>
    <property type="match status" value="2"/>
</dbReference>
<protein>
    <submittedName>
        <fullName evidence="12">Alkaline phosphatase</fullName>
    </submittedName>
</protein>
<evidence type="ECO:0000256" key="10">
    <source>
        <dbReference type="SAM" id="MobiDB-lite"/>
    </source>
</evidence>
<keyword evidence="5 8" id="KW-0862">Zinc</keyword>
<sequence>MKLRKYVLSIALLAASVAAGCSSQKASSPSEDESATRQPATEQKAPEGLDKPKRIILLIGDGMGVPAVSAASYAHGEPLAMLGMEKMNWMTTHSYEFVTTDSAASASAIATGKKNHYEGVSVKPGTTKQNEEDKKQHLKTVLEKAEESGWRTGLVSTSKIVHATPAAFAAHRANRRSYDAIARDMYASGVDVLLGGGPRYFSKRADGEDLLAAFEKKGYKVAQTKEEIQQASELTTKLIGLPHDPDFPPAGDPNRAMTLAEMTQSALAVLDRDNDDGFFLMVEGSQIDWRGHDLDGEGVVKETLDFDGAVKAALDYARERDDTLVVVTSDHETGGLAVLDPPYTDRFSGALGGSEKAEGLVSFPKEAGEQEVPKLAAEIALGRDGKTKTFGPAYAESGYMNTVFGHLSLASRSQCASAREFTGLHTPSLVPVFTQGKAAEYVAESEDNAELGQRLLKLVGSEFVAAPNPVGPANPKRAAQKPQNIIIMVGDGMGIGALTAAEYGRGSLAMRKLPVEGLVSTHAADRLVSDSAAGATALATGKRTNSGAVGMARNAEGLVSAQTLIEQAEAKGMATGLVTTTTLTHATPAAFFAHQADRGEESKIADQFVDLPTRVAGSDGVDVAFGAGAQIFGEARIAKLEERGVVVESAWSDTLPKGKQVVRFLGEKGMAPASERMNDEDASTPTLRQMTRAAINQLSQSNNGFVLVVEGGQIDWAQHGLARDKSLIDEVADFDDAVAEAHAFARRDGNTLLVVTADHDHTTSVIDDHYQFDNCSCAAAVECGGDFELEKIEAAVDKVGFNEGLTDTTLQGKYSPLEISIQYAWLVQEGAKRAGRPGPHSANFVPLFAYGPQSDAFGGFNDIPDIGALLQQALR</sequence>
<dbReference type="CDD" id="cd16012">
    <property type="entry name" value="ALP"/>
    <property type="match status" value="2"/>
</dbReference>
<feature type="binding site" evidence="8">
    <location>
        <position position="288"/>
    </location>
    <ligand>
        <name>Zn(2+)</name>
        <dbReference type="ChEBI" id="CHEBI:29105"/>
        <label>2</label>
    </ligand>
</feature>
<evidence type="ECO:0000313" key="13">
    <source>
        <dbReference type="Proteomes" id="UP000315995"/>
    </source>
</evidence>
<evidence type="ECO:0000256" key="5">
    <source>
        <dbReference type="ARBA" id="ARBA00022833"/>
    </source>
</evidence>
<feature type="binding site" evidence="8">
    <location>
        <position position="330"/>
    </location>
    <ligand>
        <name>Zn(2+)</name>
        <dbReference type="ChEBI" id="CHEBI:29105"/>
        <label>2</label>
    </ligand>
</feature>
<evidence type="ECO:0000256" key="6">
    <source>
        <dbReference type="ARBA" id="ARBA00022842"/>
    </source>
</evidence>
<evidence type="ECO:0000256" key="2">
    <source>
        <dbReference type="ARBA" id="ARBA00022553"/>
    </source>
</evidence>
<evidence type="ECO:0000256" key="7">
    <source>
        <dbReference type="PIRSR" id="PIRSR601952-1"/>
    </source>
</evidence>
<feature type="binding site" evidence="8">
    <location>
        <position position="164"/>
    </location>
    <ligand>
        <name>Mg(2+)</name>
        <dbReference type="ChEBI" id="CHEBI:18420"/>
    </ligand>
</feature>
<name>A0A4Y6PWN5_PERCE</name>
<accession>A0A5B8Y7F7</accession>
<keyword evidence="4" id="KW-0378">Hydrolase</keyword>
<comment type="cofactor">
    <cofactor evidence="8">
        <name>Zn(2+)</name>
        <dbReference type="ChEBI" id="CHEBI:29105"/>
    </cofactor>
    <text evidence="8">Binds 2 Zn(2+) ions.</text>
</comment>
<dbReference type="PRINTS" id="PR00113">
    <property type="entry name" value="ALKPHPHTASE"/>
</dbReference>
<dbReference type="Pfam" id="PF00245">
    <property type="entry name" value="Alk_phosphatase"/>
    <property type="match status" value="3"/>
</dbReference>
<dbReference type="PROSITE" id="PS51257">
    <property type="entry name" value="PROKAR_LIPOPROTEIN"/>
    <property type="match status" value="1"/>
</dbReference>
<keyword evidence="6 8" id="KW-0460">Magnesium</keyword>
<feature type="binding site" evidence="8">
    <location>
        <position position="61"/>
    </location>
    <ligand>
        <name>Zn(2+)</name>
        <dbReference type="ChEBI" id="CHEBI:29105"/>
        <label>2</label>
    </ligand>
</feature>
<evidence type="ECO:0000256" key="11">
    <source>
        <dbReference type="SAM" id="SignalP"/>
    </source>
</evidence>
<gene>
    <name evidence="12" type="ORF">FIV42_18535</name>
</gene>
<keyword evidence="2" id="KW-0597">Phosphoprotein</keyword>
<dbReference type="SMART" id="SM00098">
    <property type="entry name" value="alkPPc"/>
    <property type="match status" value="2"/>
</dbReference>
<feature type="active site" description="Phosphoserine intermediate" evidence="7">
    <location>
        <position position="102"/>
    </location>
</feature>
<dbReference type="GO" id="GO:0046872">
    <property type="term" value="F:metal ion binding"/>
    <property type="evidence" value="ECO:0007669"/>
    <property type="project" value="UniProtKB-KW"/>
</dbReference>
<feature type="region of interest" description="Disordered" evidence="10">
    <location>
        <begin position="23"/>
        <end position="49"/>
    </location>
</feature>
<evidence type="ECO:0000313" key="12">
    <source>
        <dbReference type="EMBL" id="QDG52663.1"/>
    </source>
</evidence>
<feature type="binding site" evidence="8">
    <location>
        <position position="425"/>
    </location>
    <ligand>
        <name>Zn(2+)</name>
        <dbReference type="ChEBI" id="CHEBI:29105"/>
        <label>2</label>
    </ligand>
</feature>
<dbReference type="AlphaFoldDB" id="A0A4Y6PWN5"/>
<reference evidence="12 13" key="1">
    <citation type="submission" date="2019-06" db="EMBL/GenBank/DDBJ databases">
        <title>Persicimonas caeni gen. nov., sp. nov., a predatory bacterium isolated from solar saltern.</title>
        <authorList>
            <person name="Wang S."/>
        </authorList>
    </citation>
    <scope>NUCLEOTIDE SEQUENCE [LARGE SCALE GENOMIC DNA]</scope>
    <source>
        <strain evidence="12 13">YN101</strain>
    </source>
</reference>
<dbReference type="InterPro" id="IPR017850">
    <property type="entry name" value="Alkaline_phosphatase_core_sf"/>
</dbReference>
<feature type="binding site" evidence="8">
    <location>
        <position position="162"/>
    </location>
    <ligand>
        <name>Mg(2+)</name>
        <dbReference type="ChEBI" id="CHEBI:18420"/>
    </ligand>
</feature>
<evidence type="ECO:0000256" key="3">
    <source>
        <dbReference type="ARBA" id="ARBA00022723"/>
    </source>
</evidence>
<dbReference type="PANTHER" id="PTHR11596:SF5">
    <property type="entry name" value="ALKALINE PHOSPHATASE"/>
    <property type="match status" value="1"/>
</dbReference>
<dbReference type="PANTHER" id="PTHR11596">
    <property type="entry name" value="ALKALINE PHOSPHATASE"/>
    <property type="match status" value="1"/>
</dbReference>
<feature type="binding site" evidence="8">
    <location>
        <position position="331"/>
    </location>
    <ligand>
        <name>Zn(2+)</name>
        <dbReference type="ChEBI" id="CHEBI:29105"/>
        <label>2</label>
    </ligand>
</feature>
<dbReference type="Gene3D" id="3.40.720.10">
    <property type="entry name" value="Alkaline Phosphatase, subunit A"/>
    <property type="match status" value="2"/>
</dbReference>